<evidence type="ECO:0000256" key="1">
    <source>
        <dbReference type="ARBA" id="ARBA00008007"/>
    </source>
</evidence>
<dbReference type="CDD" id="cd06223">
    <property type="entry name" value="PRTases_typeI"/>
    <property type="match status" value="1"/>
</dbReference>
<reference evidence="2" key="1">
    <citation type="submission" date="2016-02" db="EMBL/GenBank/DDBJ databases">
        <title>Genome sequence of Bacillus trypoxylicola KCTC 13244(T).</title>
        <authorList>
            <person name="Jeong H."/>
            <person name="Park S.-H."/>
            <person name="Choi S.-K."/>
        </authorList>
    </citation>
    <scope>NUCLEOTIDE SEQUENCE [LARGE SCALE GENOMIC DNA]</scope>
    <source>
        <strain evidence="2">KCTC 13244</strain>
    </source>
</reference>
<dbReference type="Gene3D" id="3.40.50.2020">
    <property type="match status" value="1"/>
</dbReference>
<dbReference type="AlphaFoldDB" id="A0A161Q907"/>
<dbReference type="PANTHER" id="PTHR47505">
    <property type="entry name" value="DNA UTILIZATION PROTEIN YHGH"/>
    <property type="match status" value="1"/>
</dbReference>
<organism evidence="2 3">
    <name type="scientific">Alkalihalobacillus trypoxylicola</name>
    <dbReference type="NCBI Taxonomy" id="519424"/>
    <lineage>
        <taxon>Bacteria</taxon>
        <taxon>Bacillati</taxon>
        <taxon>Bacillota</taxon>
        <taxon>Bacilli</taxon>
        <taxon>Bacillales</taxon>
        <taxon>Bacillaceae</taxon>
        <taxon>Alkalihalobacillus</taxon>
    </lineage>
</organism>
<evidence type="ECO:0008006" key="4">
    <source>
        <dbReference type="Google" id="ProtNLM"/>
    </source>
</evidence>
<name>A0A161Q907_9BACI</name>
<dbReference type="STRING" id="519424.AZF04_15820"/>
<evidence type="ECO:0000313" key="2">
    <source>
        <dbReference type="EMBL" id="KYG33691.1"/>
    </source>
</evidence>
<proteinExistence type="inferred from homology"/>
<dbReference type="InterPro" id="IPR000836">
    <property type="entry name" value="PRTase_dom"/>
</dbReference>
<sequence>MRNYSLYRYNSFLKEILATFKYRGDTIIASYFSQKLFDTYQAFFSNAYVICIPLSKERLHERGFNQAELLVEGWPNKEYVHLLMKNERSKQSKKSRRLRLQSFQDNPFFIEKQNIDLSLNNIVLVDDIYTTGTTIRQAAIVLKQAGANQIFSITIAR</sequence>
<dbReference type="SUPFAM" id="SSF53271">
    <property type="entry name" value="PRTase-like"/>
    <property type="match status" value="1"/>
</dbReference>
<dbReference type="InterPro" id="IPR029057">
    <property type="entry name" value="PRTase-like"/>
</dbReference>
<keyword evidence="3" id="KW-1185">Reference proteome</keyword>
<dbReference type="EMBL" id="LTAO01000005">
    <property type="protein sequence ID" value="KYG33691.1"/>
    <property type="molecule type" value="Genomic_DNA"/>
</dbReference>
<dbReference type="PANTHER" id="PTHR47505:SF1">
    <property type="entry name" value="DNA UTILIZATION PROTEIN YHGH"/>
    <property type="match status" value="1"/>
</dbReference>
<evidence type="ECO:0000313" key="3">
    <source>
        <dbReference type="Proteomes" id="UP000075806"/>
    </source>
</evidence>
<protein>
    <recommendedName>
        <fullName evidence="4">Phosphoribosyltransferase domain-containing protein</fullName>
    </recommendedName>
</protein>
<comment type="similarity">
    <text evidence="1">Belongs to the ComF/GntX family.</text>
</comment>
<dbReference type="InterPro" id="IPR051910">
    <property type="entry name" value="ComF/GntX_DNA_util-trans"/>
</dbReference>
<comment type="caution">
    <text evidence="2">The sequence shown here is derived from an EMBL/GenBank/DDBJ whole genome shotgun (WGS) entry which is preliminary data.</text>
</comment>
<accession>A0A161Q907</accession>
<gene>
    <name evidence="2" type="ORF">AZF04_15820</name>
</gene>
<dbReference type="Proteomes" id="UP000075806">
    <property type="component" value="Unassembled WGS sequence"/>
</dbReference>